<proteinExistence type="predicted"/>
<keyword evidence="2" id="KW-1185">Reference proteome</keyword>
<feature type="non-terminal residue" evidence="1">
    <location>
        <position position="100"/>
    </location>
</feature>
<evidence type="ECO:0000313" key="1">
    <source>
        <dbReference type="EMBL" id="CAG8651724.1"/>
    </source>
</evidence>
<comment type="caution">
    <text evidence="1">The sequence shown here is derived from an EMBL/GenBank/DDBJ whole genome shotgun (WGS) entry which is preliminary data.</text>
</comment>
<dbReference type="EMBL" id="CAJVPP010004544">
    <property type="protein sequence ID" value="CAG8651724.1"/>
    <property type="molecule type" value="Genomic_DNA"/>
</dbReference>
<sequence length="100" mass="11971">ENEISYDTKSEYFNIYSSVAVELTDIIRTDGKFHGKEWFSNIAISSEDPEWYRKYEEVIDGEEMYECLRLYLSEHYMCIYLDSVDISVEVYQFLSPEKFS</sequence>
<organism evidence="1 2">
    <name type="scientific">Funneliformis mosseae</name>
    <name type="common">Endomycorrhizal fungus</name>
    <name type="synonym">Glomus mosseae</name>
    <dbReference type="NCBI Taxonomy" id="27381"/>
    <lineage>
        <taxon>Eukaryota</taxon>
        <taxon>Fungi</taxon>
        <taxon>Fungi incertae sedis</taxon>
        <taxon>Mucoromycota</taxon>
        <taxon>Glomeromycotina</taxon>
        <taxon>Glomeromycetes</taxon>
        <taxon>Glomerales</taxon>
        <taxon>Glomeraceae</taxon>
        <taxon>Funneliformis</taxon>
    </lineage>
</organism>
<gene>
    <name evidence="1" type="ORF">FMOSSE_LOCUS11512</name>
</gene>
<protein>
    <submittedName>
        <fullName evidence="1">833_t:CDS:1</fullName>
    </submittedName>
</protein>
<evidence type="ECO:0000313" key="2">
    <source>
        <dbReference type="Proteomes" id="UP000789375"/>
    </source>
</evidence>
<reference evidence="1" key="1">
    <citation type="submission" date="2021-06" db="EMBL/GenBank/DDBJ databases">
        <authorList>
            <person name="Kallberg Y."/>
            <person name="Tangrot J."/>
            <person name="Rosling A."/>
        </authorList>
    </citation>
    <scope>NUCLEOTIDE SEQUENCE</scope>
    <source>
        <strain evidence="1">87-6 pot B 2015</strain>
    </source>
</reference>
<name>A0A9N9DYA1_FUNMO</name>
<dbReference type="Proteomes" id="UP000789375">
    <property type="component" value="Unassembled WGS sequence"/>
</dbReference>
<dbReference type="AlphaFoldDB" id="A0A9N9DYA1"/>
<accession>A0A9N9DYA1</accession>